<keyword evidence="4 5" id="KW-0378">Hydrolase</keyword>
<evidence type="ECO:0000313" key="8">
    <source>
        <dbReference type="Proteomes" id="UP001596053"/>
    </source>
</evidence>
<keyword evidence="8" id="KW-1185">Reference proteome</keyword>
<keyword evidence="2 5" id="KW-0540">Nuclease</keyword>
<dbReference type="InterPro" id="IPR002716">
    <property type="entry name" value="PIN_dom"/>
</dbReference>
<sequence length="135" mass="14950">MTRAFLDSNVVVYAFSDDDPRNGVAEELLGRGCEISAQVLNEFANVARRKLGFSWVDISDAVEAITTLSRNVHPLDLATHQDAIRLAERHKFGFYDALIVASALRAGCTVLHSEDLQHGLVVEGQLRIENPFRAE</sequence>
<comment type="cofactor">
    <cofactor evidence="5">
        <name>Mg(2+)</name>
        <dbReference type="ChEBI" id="CHEBI:18420"/>
    </cofactor>
</comment>
<dbReference type="HAMAP" id="MF_00265">
    <property type="entry name" value="VapC_Nob1"/>
    <property type="match status" value="1"/>
</dbReference>
<keyword evidence="5" id="KW-0800">Toxin</keyword>
<dbReference type="InterPro" id="IPR022907">
    <property type="entry name" value="VapC_family"/>
</dbReference>
<feature type="binding site" evidence="5">
    <location>
        <position position="7"/>
    </location>
    <ligand>
        <name>Mg(2+)</name>
        <dbReference type="ChEBI" id="CHEBI:18420"/>
    </ligand>
</feature>
<evidence type="ECO:0000256" key="2">
    <source>
        <dbReference type="ARBA" id="ARBA00022722"/>
    </source>
</evidence>
<feature type="domain" description="PIN" evidence="6">
    <location>
        <begin position="5"/>
        <end position="115"/>
    </location>
</feature>
<dbReference type="Pfam" id="PF01850">
    <property type="entry name" value="PIN"/>
    <property type="match status" value="1"/>
</dbReference>
<evidence type="ECO:0000313" key="7">
    <source>
        <dbReference type="EMBL" id="MFC5419727.1"/>
    </source>
</evidence>
<feature type="binding site" evidence="5">
    <location>
        <position position="96"/>
    </location>
    <ligand>
        <name>Mg(2+)</name>
        <dbReference type="ChEBI" id="CHEBI:18420"/>
    </ligand>
</feature>
<organism evidence="7 8">
    <name type="scientific">Bosea eneae</name>
    <dbReference type="NCBI Taxonomy" id="151454"/>
    <lineage>
        <taxon>Bacteria</taxon>
        <taxon>Pseudomonadati</taxon>
        <taxon>Pseudomonadota</taxon>
        <taxon>Alphaproteobacteria</taxon>
        <taxon>Hyphomicrobiales</taxon>
        <taxon>Boseaceae</taxon>
        <taxon>Bosea</taxon>
    </lineage>
</organism>
<dbReference type="RefSeq" id="WP_377797656.1">
    <property type="nucleotide sequence ID" value="NZ_JBHSLW010000010.1"/>
</dbReference>
<evidence type="ECO:0000259" key="6">
    <source>
        <dbReference type="Pfam" id="PF01850"/>
    </source>
</evidence>
<dbReference type="InterPro" id="IPR052106">
    <property type="entry name" value="PINc/VapC_TA"/>
</dbReference>
<dbReference type="SUPFAM" id="SSF88723">
    <property type="entry name" value="PIN domain-like"/>
    <property type="match status" value="1"/>
</dbReference>
<dbReference type="EC" id="3.1.-.-" evidence="5"/>
<evidence type="ECO:0000256" key="5">
    <source>
        <dbReference type="HAMAP-Rule" id="MF_00265"/>
    </source>
</evidence>
<dbReference type="Proteomes" id="UP001596053">
    <property type="component" value="Unassembled WGS sequence"/>
</dbReference>
<comment type="caution">
    <text evidence="7">The sequence shown here is derived from an EMBL/GenBank/DDBJ whole genome shotgun (WGS) entry which is preliminary data.</text>
</comment>
<evidence type="ECO:0000256" key="3">
    <source>
        <dbReference type="ARBA" id="ARBA00022723"/>
    </source>
</evidence>
<evidence type="ECO:0000256" key="4">
    <source>
        <dbReference type="ARBA" id="ARBA00022801"/>
    </source>
</evidence>
<accession>A0ABW0INY5</accession>
<name>A0ABW0INY5_9HYPH</name>
<dbReference type="CDD" id="cd18692">
    <property type="entry name" value="PIN_VapC-like"/>
    <property type="match status" value="1"/>
</dbReference>
<comment type="similarity">
    <text evidence="5">Belongs to the PINc/VapC protein family.</text>
</comment>
<gene>
    <name evidence="5" type="primary">vapC</name>
    <name evidence="7" type="ORF">ACFPOB_09140</name>
</gene>
<dbReference type="EMBL" id="JBHSLW010000010">
    <property type="protein sequence ID" value="MFC5419727.1"/>
    <property type="molecule type" value="Genomic_DNA"/>
</dbReference>
<keyword evidence="5" id="KW-0460">Magnesium</keyword>
<dbReference type="InterPro" id="IPR029060">
    <property type="entry name" value="PIN-like_dom_sf"/>
</dbReference>
<protein>
    <recommendedName>
        <fullName evidence="5">Ribonuclease VapC</fullName>
        <shortName evidence="5">RNase VapC</shortName>
        <ecNumber evidence="5">3.1.-.-</ecNumber>
    </recommendedName>
    <alternativeName>
        <fullName evidence="5">Toxin VapC</fullName>
    </alternativeName>
</protein>
<proteinExistence type="inferred from homology"/>
<comment type="function">
    <text evidence="5">Toxic component of a toxin-antitoxin (TA) system. An RNase.</text>
</comment>
<dbReference type="PANTHER" id="PTHR38826">
    <property type="entry name" value="RIBONUCLEASE VAPC13"/>
    <property type="match status" value="1"/>
</dbReference>
<evidence type="ECO:0000256" key="1">
    <source>
        <dbReference type="ARBA" id="ARBA00022649"/>
    </source>
</evidence>
<keyword evidence="1 5" id="KW-1277">Toxin-antitoxin system</keyword>
<dbReference type="Gene3D" id="3.40.50.1010">
    <property type="entry name" value="5'-nuclease"/>
    <property type="match status" value="1"/>
</dbReference>
<reference evidence="8" key="1">
    <citation type="journal article" date="2019" name="Int. J. Syst. Evol. Microbiol.">
        <title>The Global Catalogue of Microorganisms (GCM) 10K type strain sequencing project: providing services to taxonomists for standard genome sequencing and annotation.</title>
        <authorList>
            <consortium name="The Broad Institute Genomics Platform"/>
            <consortium name="The Broad Institute Genome Sequencing Center for Infectious Disease"/>
            <person name="Wu L."/>
            <person name="Ma J."/>
        </authorList>
    </citation>
    <scope>NUCLEOTIDE SEQUENCE [LARGE SCALE GENOMIC DNA]</scope>
    <source>
        <strain evidence="8">NCAIM B.01391</strain>
    </source>
</reference>
<keyword evidence="3 5" id="KW-0479">Metal-binding</keyword>
<dbReference type="PANTHER" id="PTHR38826:SF5">
    <property type="entry name" value="RIBONUCLEASE VAPC13"/>
    <property type="match status" value="1"/>
</dbReference>